<dbReference type="Gene3D" id="3.30.800.10">
    <property type="entry name" value="Phosphatidylinositol Phosphate Kinase II Beta"/>
    <property type="match status" value="1"/>
</dbReference>
<dbReference type="GO" id="GO:0005524">
    <property type="term" value="F:ATP binding"/>
    <property type="evidence" value="ECO:0007669"/>
    <property type="project" value="UniProtKB-UniRule"/>
</dbReference>
<evidence type="ECO:0000256" key="5">
    <source>
        <dbReference type="ARBA" id="ARBA00022777"/>
    </source>
</evidence>
<keyword evidence="10" id="KW-0472">Membrane</keyword>
<dbReference type="InterPro" id="IPR027417">
    <property type="entry name" value="P-loop_NTPase"/>
</dbReference>
<dbReference type="EC" id="2.7.1.68" evidence="1"/>
<dbReference type="STRING" id="542762.A0A4S4DF54"/>
<dbReference type="FunFam" id="3.30.800.10:FF:000003">
    <property type="entry name" value="Phosphatidylinositol 4-phosphate 5-kinase"/>
    <property type="match status" value="1"/>
</dbReference>
<keyword evidence="3" id="KW-0677">Repeat</keyword>
<organism evidence="12 13">
    <name type="scientific">Camellia sinensis var. sinensis</name>
    <name type="common">China tea</name>
    <dbReference type="NCBI Taxonomy" id="542762"/>
    <lineage>
        <taxon>Eukaryota</taxon>
        <taxon>Viridiplantae</taxon>
        <taxon>Streptophyta</taxon>
        <taxon>Embryophyta</taxon>
        <taxon>Tracheophyta</taxon>
        <taxon>Spermatophyta</taxon>
        <taxon>Magnoliopsida</taxon>
        <taxon>eudicotyledons</taxon>
        <taxon>Gunneridae</taxon>
        <taxon>Pentapetalae</taxon>
        <taxon>asterids</taxon>
        <taxon>Ericales</taxon>
        <taxon>Theaceae</taxon>
        <taxon>Camellia</taxon>
    </lineage>
</organism>
<keyword evidence="2 7" id="KW-0808">Transferase</keyword>
<dbReference type="InterPro" id="IPR002498">
    <property type="entry name" value="PInositol-4-P-4/5-kinase_core"/>
</dbReference>
<keyword evidence="5 7" id="KW-0418">Kinase</keyword>
<protein>
    <recommendedName>
        <fullName evidence="1">1-phosphatidylinositol-4-phosphate 5-kinase</fullName>
        <ecNumber evidence="1">2.7.1.68</ecNumber>
    </recommendedName>
</protein>
<dbReference type="PROSITE" id="PS51455">
    <property type="entry name" value="PIPK"/>
    <property type="match status" value="1"/>
</dbReference>
<gene>
    <name evidence="12" type="ORF">TEA_017908</name>
</gene>
<dbReference type="SMART" id="SM00698">
    <property type="entry name" value="MORN"/>
    <property type="match status" value="8"/>
</dbReference>
<dbReference type="Pfam" id="PF00071">
    <property type="entry name" value="Ras"/>
    <property type="match status" value="1"/>
</dbReference>
<feature type="region of interest" description="Disordered" evidence="9">
    <location>
        <begin position="1197"/>
        <end position="1223"/>
    </location>
</feature>
<dbReference type="InterPro" id="IPR023610">
    <property type="entry name" value="PInositol-4/5-P-5/4-kinase"/>
</dbReference>
<name>A0A4S4DF54_CAMSN</name>
<dbReference type="InterPro" id="IPR003409">
    <property type="entry name" value="MORN"/>
</dbReference>
<dbReference type="GO" id="GO:0005525">
    <property type="term" value="F:GTP binding"/>
    <property type="evidence" value="ECO:0007669"/>
    <property type="project" value="InterPro"/>
</dbReference>
<dbReference type="Gene3D" id="2.20.110.10">
    <property type="entry name" value="Histone H3 K4-specific methyltransferase SET7/9 N-terminal domain"/>
    <property type="match status" value="4"/>
</dbReference>
<dbReference type="SMART" id="SM00175">
    <property type="entry name" value="RAB"/>
    <property type="match status" value="1"/>
</dbReference>
<dbReference type="PROSITE" id="PS51419">
    <property type="entry name" value="RAB"/>
    <property type="match status" value="1"/>
</dbReference>
<dbReference type="GO" id="GO:0016308">
    <property type="term" value="F:1-phosphatidylinositol-4-phosphate 5-kinase activity"/>
    <property type="evidence" value="ECO:0007669"/>
    <property type="project" value="UniProtKB-EC"/>
</dbReference>
<dbReference type="EMBL" id="SDRB02011435">
    <property type="protein sequence ID" value="THG01341.1"/>
    <property type="molecule type" value="Genomic_DNA"/>
</dbReference>
<evidence type="ECO:0000256" key="8">
    <source>
        <dbReference type="SAM" id="Coils"/>
    </source>
</evidence>
<evidence type="ECO:0000256" key="4">
    <source>
        <dbReference type="ARBA" id="ARBA00022741"/>
    </source>
</evidence>
<sequence>MSGPGAIVGGVGALSLSDRTKSLDAYSFNEKDHPSVSTNREVASTSGAVGFSAGELVLSNGESYSGSLLDNMPEGTGKYVWSGSCKYEGEWRRGMRHGFGELQWPSGAVYKGEFSGGYMNGIGTYIGPDNMKYEGRWRLNLKHGLGYQVYPNGDVFEGAWIQGTPEGPGKYTWASGNVYLGNMKGGKMSGKGTLTWTNSDSYEGSWLNGMMHGFGVYKWSDGSCYIGTWTWGLKDGKGSFYPKGSKLPAGQELHLNVLRKRGLLPDLRKQNQVSHLRHASSVDMGSTKVAENQRPRRNSSMEHSRTTSASLERRWSMGVSIEKGVGHDSSMGLFETVSEGRENDSTEFAPILERVYMQGALISELVLNNSFSPSSKRAKKQQKKLAKEIKRPGETIIKGHRSYDLMLSLQLGIRYTVGKITPIQRREVRALDFGPRASFWMNFPKEGSQLTPPHHSEDFRWKDYCPMVFRNLRELFKIDAADYMMSICGNDALRELSSPGKSGSVFFLSQDDRFMIKTLRKSEVKVLLRMLPNYHHHVRTYDNTLITKFFGLHRIKPSSGQKFRFVVMGNMFCTELRIHRRFDLKGSSLGRSTDKVEIDENTTLKDLDLDYCFHLEPSWQEALLKQIEIDSKFLEAEHIMDYSLLMGVHYRAPPHLLSRMPFNRSITADGLGIVAEEEPIEDKISNNPQGLVLVPRGADDNSVVVGPHIRGSRLKAASATGDEEVDLLLPGTARLQIQLGVNMPARAEHIPGTEETQMFDKDYNMSKKIEHAYKSIQFDSVSISAVDPTFYSQRFLEFIQKGYLKGEEGLRCFISVELTLSGAGWNTEHKALPCFHLKLMKTSTSQYHHLAMKAEAGQERYRTLISSYYRSAQGILLVYDVTRRETFTNLSDVWTKEVDLYSTNKNCIKMLVGNKVDKVSHIAKYGVVLTNGRVYIANVAMYAGDDRLGISPQHLRSRMPFNRSVTADGLGIVAEEEPIEDEISNYPQGLVLVPHGADDNSFIVGPHIRGSRLRAASATGDEEVDLLLPGTARLQIQLGVNMPARAEHIPGKEEKEMFHEVYDVVLYLGIIDILQDYNMSKKIEHAYKSIQFDSVSISAVDPTFYSQRLLEFIQKVFPPNVVYHHLAMKAEGSILNIDSSSSLGLESNSALRFSLSLGHTFCRETFYCFKMVVTRSKCGDDGDFEVLPTVIQKKKVPKKKGKSSKEVQSNASDDESCMPSTTKPSKLNVVHGVRERENYVKQYRSNTVSLINIMRGTRFTERHISILKRTPFGMLFKSFWKKEDVVLKKFKKVDDNVMDMIKCYDFHAKGFKLGGKTCDIRDSNVTFIFGIKSGTKKVDVSYGKQQESAFVQRRFHNMSRISVKSLREALRDALESTTTVDVEARIMCLFVVATLLLPTTGLTVGWAFVALVEDLEMMNSYAWSIVVASTLTTSIHFSLGSPENVTRCVLLLSVINHDKLKPISRKEIDLIRNDKEEDALDMEENLETKEDEDHVAEALGDDQPWKDFIDLGKLERVQKENKGLKSENMALVEELKKMRETMQKIQEDQEAKTKEMMKR</sequence>
<dbReference type="GO" id="GO:0046854">
    <property type="term" value="P:phosphatidylinositol phosphate biosynthetic process"/>
    <property type="evidence" value="ECO:0007669"/>
    <property type="project" value="TreeGrafter"/>
</dbReference>
<dbReference type="PANTHER" id="PTHR23086:SF8">
    <property type="entry name" value="PHOSPHATIDYLINOSITOL 5-PHOSPHATE 4-KINASE, ISOFORM A"/>
    <property type="match status" value="1"/>
</dbReference>
<keyword evidence="13" id="KW-1185">Reference proteome</keyword>
<dbReference type="InterPro" id="IPR027484">
    <property type="entry name" value="PInositol-4-P-5-kinase_N"/>
</dbReference>
<keyword evidence="10" id="KW-0812">Transmembrane</keyword>
<evidence type="ECO:0000259" key="11">
    <source>
        <dbReference type="PROSITE" id="PS51455"/>
    </source>
</evidence>
<evidence type="ECO:0000313" key="13">
    <source>
        <dbReference type="Proteomes" id="UP000306102"/>
    </source>
</evidence>
<dbReference type="Proteomes" id="UP000306102">
    <property type="component" value="Unassembled WGS sequence"/>
</dbReference>
<keyword evidence="10" id="KW-1133">Transmembrane helix</keyword>
<feature type="coiled-coil region" evidence="8">
    <location>
        <begin position="1472"/>
        <end position="1555"/>
    </location>
</feature>
<accession>A0A4S4DF54</accession>
<dbReference type="SUPFAM" id="SSF52540">
    <property type="entry name" value="P-loop containing nucleoside triphosphate hydrolases"/>
    <property type="match status" value="1"/>
</dbReference>
<evidence type="ECO:0000256" key="2">
    <source>
        <dbReference type="ARBA" id="ARBA00022679"/>
    </source>
</evidence>
<keyword evidence="6 7" id="KW-0067">ATP-binding</keyword>
<dbReference type="Pfam" id="PF02493">
    <property type="entry name" value="MORN"/>
    <property type="match status" value="8"/>
</dbReference>
<evidence type="ECO:0000256" key="10">
    <source>
        <dbReference type="SAM" id="Phobius"/>
    </source>
</evidence>
<reference evidence="12 13" key="1">
    <citation type="journal article" date="2018" name="Proc. Natl. Acad. Sci. U.S.A.">
        <title>Draft genome sequence of Camellia sinensis var. sinensis provides insights into the evolution of the tea genome and tea quality.</title>
        <authorList>
            <person name="Wei C."/>
            <person name="Yang H."/>
            <person name="Wang S."/>
            <person name="Zhao J."/>
            <person name="Liu C."/>
            <person name="Gao L."/>
            <person name="Xia E."/>
            <person name="Lu Y."/>
            <person name="Tai Y."/>
            <person name="She G."/>
            <person name="Sun J."/>
            <person name="Cao H."/>
            <person name="Tong W."/>
            <person name="Gao Q."/>
            <person name="Li Y."/>
            <person name="Deng W."/>
            <person name="Jiang X."/>
            <person name="Wang W."/>
            <person name="Chen Q."/>
            <person name="Zhang S."/>
            <person name="Li H."/>
            <person name="Wu J."/>
            <person name="Wang P."/>
            <person name="Li P."/>
            <person name="Shi C."/>
            <person name="Zheng F."/>
            <person name="Jian J."/>
            <person name="Huang B."/>
            <person name="Shan D."/>
            <person name="Shi M."/>
            <person name="Fang C."/>
            <person name="Yue Y."/>
            <person name="Li F."/>
            <person name="Li D."/>
            <person name="Wei S."/>
            <person name="Han B."/>
            <person name="Jiang C."/>
            <person name="Yin Y."/>
            <person name="Xia T."/>
            <person name="Zhang Z."/>
            <person name="Bennetzen J.L."/>
            <person name="Zhao S."/>
            <person name="Wan X."/>
        </authorList>
    </citation>
    <scope>NUCLEOTIDE SEQUENCE [LARGE SCALE GENOMIC DNA]</scope>
    <source>
        <strain evidence="13">cv. Shuchazao</strain>
        <tissue evidence="12">Leaf</tissue>
    </source>
</reference>
<dbReference type="SMART" id="SM00330">
    <property type="entry name" value="PIPKc"/>
    <property type="match status" value="1"/>
</dbReference>
<evidence type="ECO:0000256" key="1">
    <source>
        <dbReference type="ARBA" id="ARBA00012172"/>
    </source>
</evidence>
<dbReference type="InterPro" id="IPR027483">
    <property type="entry name" value="PInositol-4-P-4/5-kinase_C_sf"/>
</dbReference>
<dbReference type="SUPFAM" id="SSF56104">
    <property type="entry name" value="SAICAR synthase-like"/>
    <property type="match status" value="2"/>
</dbReference>
<comment type="caution">
    <text evidence="12">The sequence shown here is derived from an EMBL/GenBank/DDBJ whole genome shotgun (WGS) entry which is preliminary data.</text>
</comment>
<evidence type="ECO:0000256" key="7">
    <source>
        <dbReference type="PROSITE-ProRule" id="PRU00781"/>
    </source>
</evidence>
<dbReference type="Gene3D" id="3.40.50.300">
    <property type="entry name" value="P-loop containing nucleotide triphosphate hydrolases"/>
    <property type="match status" value="1"/>
</dbReference>
<feature type="compositionally biased region" description="Basic and acidic residues" evidence="9">
    <location>
        <begin position="291"/>
        <end position="309"/>
    </location>
</feature>
<keyword evidence="4 7" id="KW-0547">Nucleotide-binding</keyword>
<dbReference type="Gene3D" id="3.30.810.10">
    <property type="entry name" value="2-Layer Sandwich"/>
    <property type="match status" value="3"/>
</dbReference>
<dbReference type="GO" id="GO:0005886">
    <property type="term" value="C:plasma membrane"/>
    <property type="evidence" value="ECO:0007669"/>
    <property type="project" value="TreeGrafter"/>
</dbReference>
<evidence type="ECO:0000256" key="9">
    <source>
        <dbReference type="SAM" id="MobiDB-lite"/>
    </source>
</evidence>
<dbReference type="GO" id="GO:0003924">
    <property type="term" value="F:GTPase activity"/>
    <property type="evidence" value="ECO:0007669"/>
    <property type="project" value="InterPro"/>
</dbReference>
<dbReference type="PANTHER" id="PTHR23086">
    <property type="entry name" value="PHOSPHATIDYLINOSITOL-4-PHOSPHATE 5-KINASE"/>
    <property type="match status" value="1"/>
</dbReference>
<dbReference type="InterPro" id="IPR001806">
    <property type="entry name" value="Small_GTPase"/>
</dbReference>
<feature type="transmembrane region" description="Helical" evidence="10">
    <location>
        <begin position="1384"/>
        <end position="1409"/>
    </location>
</feature>
<evidence type="ECO:0000256" key="6">
    <source>
        <dbReference type="ARBA" id="ARBA00022840"/>
    </source>
</evidence>
<keyword evidence="8" id="KW-0175">Coiled coil</keyword>
<proteinExistence type="predicted"/>
<evidence type="ECO:0000256" key="3">
    <source>
        <dbReference type="ARBA" id="ARBA00022737"/>
    </source>
</evidence>
<feature type="region of interest" description="Disordered" evidence="9">
    <location>
        <begin position="269"/>
        <end position="309"/>
    </location>
</feature>
<dbReference type="Pfam" id="PF01504">
    <property type="entry name" value="PIP5K"/>
    <property type="match status" value="3"/>
</dbReference>
<evidence type="ECO:0000313" key="12">
    <source>
        <dbReference type="EMBL" id="THG01341.1"/>
    </source>
</evidence>
<dbReference type="SUPFAM" id="SSF82185">
    <property type="entry name" value="Histone H3 K4-specific methyltransferase SET7/9 N-terminal domain"/>
    <property type="match status" value="2"/>
</dbReference>
<dbReference type="CDD" id="cd17302">
    <property type="entry name" value="PIPKc_AtPIP5K_like"/>
    <property type="match status" value="1"/>
</dbReference>
<feature type="domain" description="PIPK" evidence="11">
    <location>
        <begin position="399"/>
        <end position="1117"/>
    </location>
</feature>